<dbReference type="EMBL" id="JACCAA010000001">
    <property type="protein sequence ID" value="NYG57887.1"/>
    <property type="molecule type" value="Genomic_DNA"/>
</dbReference>
<dbReference type="Proteomes" id="UP000540656">
    <property type="component" value="Unassembled WGS sequence"/>
</dbReference>
<proteinExistence type="predicted"/>
<evidence type="ECO:0000313" key="3">
    <source>
        <dbReference type="Proteomes" id="UP000540656"/>
    </source>
</evidence>
<gene>
    <name evidence="2" type="ORF">BJ980_000810</name>
</gene>
<dbReference type="AlphaFoldDB" id="A0A7Y9RZX6"/>
<feature type="signal peptide" evidence="1">
    <location>
        <begin position="1"/>
        <end position="29"/>
    </location>
</feature>
<evidence type="ECO:0000256" key="1">
    <source>
        <dbReference type="SAM" id="SignalP"/>
    </source>
</evidence>
<evidence type="ECO:0000313" key="2">
    <source>
        <dbReference type="EMBL" id="NYG57887.1"/>
    </source>
</evidence>
<accession>A0A7Y9RZX6</accession>
<protein>
    <submittedName>
        <fullName evidence="2">Uncharacterized protein</fullName>
    </submittedName>
</protein>
<name>A0A7Y9RZX6_9ACTN</name>
<organism evidence="2 3">
    <name type="scientific">Nocardioides daedukensis</name>
    <dbReference type="NCBI Taxonomy" id="634462"/>
    <lineage>
        <taxon>Bacteria</taxon>
        <taxon>Bacillati</taxon>
        <taxon>Actinomycetota</taxon>
        <taxon>Actinomycetes</taxon>
        <taxon>Propionibacteriales</taxon>
        <taxon>Nocardioidaceae</taxon>
        <taxon>Nocardioides</taxon>
    </lineage>
</organism>
<sequence length="183" mass="19829">MSTRVLTRIATAATGAALGAVMLASPAQAQTTMAWDAADASGSNYDIRQVSLAHGRTSVGVNVRFADLKDSNRVNAGATIYFDVKASRSGPEYALTTGLGPGTDYYLVRVRDWKMYGDPKTCSHQVSLNFDDERLRVSAARSCFGSPAHVRVGVRMADNHDGSHPVSDWLIGWKRYTSWVVSN</sequence>
<reference evidence="2 3" key="1">
    <citation type="submission" date="2020-07" db="EMBL/GenBank/DDBJ databases">
        <title>Sequencing the genomes of 1000 actinobacteria strains.</title>
        <authorList>
            <person name="Klenk H.-P."/>
        </authorList>
    </citation>
    <scope>NUCLEOTIDE SEQUENCE [LARGE SCALE GENOMIC DNA]</scope>
    <source>
        <strain evidence="2 3">DSM 23819</strain>
    </source>
</reference>
<comment type="caution">
    <text evidence="2">The sequence shown here is derived from an EMBL/GenBank/DDBJ whole genome shotgun (WGS) entry which is preliminary data.</text>
</comment>
<feature type="chain" id="PRO_5030796622" evidence="1">
    <location>
        <begin position="30"/>
        <end position="183"/>
    </location>
</feature>
<dbReference type="RefSeq" id="WP_179501103.1">
    <property type="nucleotide sequence ID" value="NZ_JACCAA010000001.1"/>
</dbReference>
<keyword evidence="3" id="KW-1185">Reference proteome</keyword>
<keyword evidence="1" id="KW-0732">Signal</keyword>